<evidence type="ECO:0000256" key="5">
    <source>
        <dbReference type="ARBA" id="ARBA00023015"/>
    </source>
</evidence>
<evidence type="ECO:0000256" key="10">
    <source>
        <dbReference type="SAM" id="MobiDB-lite"/>
    </source>
</evidence>
<dbReference type="GO" id="GO:0003700">
    <property type="term" value="F:DNA-binding transcription factor activity"/>
    <property type="evidence" value="ECO:0007669"/>
    <property type="project" value="InterPro"/>
</dbReference>
<dbReference type="Proteomes" id="UP000502823">
    <property type="component" value="Unassembled WGS sequence"/>
</dbReference>
<evidence type="ECO:0000256" key="2">
    <source>
        <dbReference type="ARBA" id="ARBA00022723"/>
    </source>
</evidence>
<reference evidence="13" key="1">
    <citation type="submission" date="2020-01" db="EMBL/GenBank/DDBJ databases">
        <title>Draft genome sequence of the Termite Coptotermes fromosanus.</title>
        <authorList>
            <person name="Itakura S."/>
            <person name="Yosikawa Y."/>
            <person name="Umezawa K."/>
        </authorList>
    </citation>
    <scope>NUCLEOTIDE SEQUENCE [LARGE SCALE GENOMIC DNA]</scope>
</reference>
<evidence type="ECO:0000256" key="8">
    <source>
        <dbReference type="ARBA" id="ARBA00023170"/>
    </source>
</evidence>
<evidence type="ECO:0000259" key="11">
    <source>
        <dbReference type="PROSITE" id="PS51030"/>
    </source>
</evidence>
<keyword evidence="4" id="KW-0862">Zinc</keyword>
<comment type="caution">
    <text evidence="12">The sequence shown here is derived from an EMBL/GenBank/DDBJ whole genome shotgun (WGS) entry which is preliminary data.</text>
</comment>
<dbReference type="InterPro" id="IPR001628">
    <property type="entry name" value="Znf_hrmn_rcpt"/>
</dbReference>
<feature type="non-terminal residue" evidence="12">
    <location>
        <position position="1"/>
    </location>
</feature>
<gene>
    <name evidence="12" type="ORF">Cfor_12377</name>
</gene>
<proteinExistence type="predicted"/>
<dbReference type="InterPro" id="IPR050200">
    <property type="entry name" value="Nuclear_hormone_rcpt_NR3"/>
</dbReference>
<keyword evidence="9" id="KW-0539">Nucleus</keyword>
<comment type="subcellular location">
    <subcellularLocation>
        <location evidence="1">Nucleus</location>
    </subcellularLocation>
</comment>
<organism evidence="12 13">
    <name type="scientific">Coptotermes formosanus</name>
    <name type="common">Formosan subterranean termite</name>
    <dbReference type="NCBI Taxonomy" id="36987"/>
    <lineage>
        <taxon>Eukaryota</taxon>
        <taxon>Metazoa</taxon>
        <taxon>Ecdysozoa</taxon>
        <taxon>Arthropoda</taxon>
        <taxon>Hexapoda</taxon>
        <taxon>Insecta</taxon>
        <taxon>Pterygota</taxon>
        <taxon>Neoptera</taxon>
        <taxon>Polyneoptera</taxon>
        <taxon>Dictyoptera</taxon>
        <taxon>Blattodea</taxon>
        <taxon>Blattoidea</taxon>
        <taxon>Termitoidae</taxon>
        <taxon>Rhinotermitidae</taxon>
        <taxon>Coptotermes</taxon>
    </lineage>
</organism>
<dbReference type="SMART" id="SM00399">
    <property type="entry name" value="ZnF_C4"/>
    <property type="match status" value="1"/>
</dbReference>
<evidence type="ECO:0000313" key="12">
    <source>
        <dbReference type="EMBL" id="GFG32550.1"/>
    </source>
</evidence>
<dbReference type="GO" id="GO:0005634">
    <property type="term" value="C:nucleus"/>
    <property type="evidence" value="ECO:0007669"/>
    <property type="project" value="UniProtKB-SubCell"/>
</dbReference>
<keyword evidence="2" id="KW-0479">Metal-binding</keyword>
<dbReference type="EMBL" id="BLKM01000376">
    <property type="protein sequence ID" value="GFG32550.1"/>
    <property type="molecule type" value="Genomic_DNA"/>
</dbReference>
<evidence type="ECO:0000256" key="7">
    <source>
        <dbReference type="ARBA" id="ARBA00023163"/>
    </source>
</evidence>
<evidence type="ECO:0000256" key="9">
    <source>
        <dbReference type="ARBA" id="ARBA00023242"/>
    </source>
</evidence>
<dbReference type="Pfam" id="PF00105">
    <property type="entry name" value="zf-C4"/>
    <property type="match status" value="1"/>
</dbReference>
<dbReference type="PROSITE" id="PS51030">
    <property type="entry name" value="NUCLEAR_REC_DBD_2"/>
    <property type="match status" value="1"/>
</dbReference>
<dbReference type="GO" id="GO:0008270">
    <property type="term" value="F:zinc ion binding"/>
    <property type="evidence" value="ECO:0007669"/>
    <property type="project" value="UniProtKB-KW"/>
</dbReference>
<protein>
    <recommendedName>
        <fullName evidence="11">Nuclear receptor domain-containing protein</fullName>
    </recommendedName>
</protein>
<feature type="region of interest" description="Disordered" evidence="10">
    <location>
        <begin position="327"/>
        <end position="414"/>
    </location>
</feature>
<feature type="compositionally biased region" description="Polar residues" evidence="10">
    <location>
        <begin position="234"/>
        <end position="244"/>
    </location>
</feature>
<dbReference type="SUPFAM" id="SSF57716">
    <property type="entry name" value="Glucocorticoid receptor-like (DNA-binding domain)"/>
    <property type="match status" value="1"/>
</dbReference>
<dbReference type="InParanoid" id="A0A6L2PM32"/>
<evidence type="ECO:0000313" key="13">
    <source>
        <dbReference type="Proteomes" id="UP000502823"/>
    </source>
</evidence>
<feature type="compositionally biased region" description="Polar residues" evidence="10">
    <location>
        <begin position="273"/>
        <end position="283"/>
    </location>
</feature>
<evidence type="ECO:0000256" key="3">
    <source>
        <dbReference type="ARBA" id="ARBA00022771"/>
    </source>
</evidence>
<accession>A0A6L2PM32</accession>
<sequence length="414" mass="46035">SFFGRSYNNTSSISECKNNGECIINKKNRTSCKACRLRKCVEVGMSKSGSRYGRRSNWFKIHCLLQEQQQQAASQHYRRQKTPPPVTHPSLGMLGQSAQHLDPRLHHQLAAAMSHHHTLQGRTKEDLLLLGLDEYKNSTSPSISSPESHNSDTSVEVSETRLLAGGLFLNNTKCSPDQRPGSNTKDMFMPLPFASLASLGSTFPHPAAFFPNTTATSQHNAFLFPSSSFFYHQQPPKSHQSILKNNNNNNRYAHNNNNGDVYSKRYILDAILRSQQSPSGGSTSRDDDEEEDEEDEDGALAEGTTSPKHQSAVAYGTNKRTILTMSRIPVSPHQDDPEQENPMDLSMKSCQEEDRLSSPVGSVDDEVTDQENEGSRDTPAKNTEHDAEYDSMASDHKERHSLSVVAPMDLTTRA</sequence>
<dbReference type="GO" id="GO:0043565">
    <property type="term" value="F:sequence-specific DNA binding"/>
    <property type="evidence" value="ECO:0007669"/>
    <property type="project" value="InterPro"/>
</dbReference>
<feature type="region of interest" description="Disordered" evidence="10">
    <location>
        <begin position="272"/>
        <end position="314"/>
    </location>
</feature>
<keyword evidence="7" id="KW-0804">Transcription</keyword>
<feature type="compositionally biased region" description="Low complexity" evidence="10">
    <location>
        <begin position="245"/>
        <end position="258"/>
    </location>
</feature>
<keyword evidence="8" id="KW-0675">Receptor</keyword>
<evidence type="ECO:0000256" key="4">
    <source>
        <dbReference type="ARBA" id="ARBA00022833"/>
    </source>
</evidence>
<keyword evidence="3" id="KW-0863">Zinc-finger</keyword>
<keyword evidence="6" id="KW-0238">DNA-binding</keyword>
<feature type="compositionally biased region" description="Acidic residues" evidence="10">
    <location>
        <begin position="363"/>
        <end position="372"/>
    </location>
</feature>
<feature type="compositionally biased region" description="Acidic residues" evidence="10">
    <location>
        <begin position="286"/>
        <end position="299"/>
    </location>
</feature>
<dbReference type="InterPro" id="IPR013088">
    <property type="entry name" value="Znf_NHR/GATA"/>
</dbReference>
<name>A0A6L2PM32_COPFO</name>
<keyword evidence="13" id="KW-1185">Reference proteome</keyword>
<dbReference type="AlphaFoldDB" id="A0A6L2PM32"/>
<feature type="domain" description="Nuclear receptor" evidence="11">
    <location>
        <begin position="1"/>
        <end position="52"/>
    </location>
</feature>
<keyword evidence="5" id="KW-0805">Transcription regulation</keyword>
<evidence type="ECO:0000256" key="1">
    <source>
        <dbReference type="ARBA" id="ARBA00004123"/>
    </source>
</evidence>
<feature type="region of interest" description="Disordered" evidence="10">
    <location>
        <begin position="234"/>
        <end position="259"/>
    </location>
</feature>
<dbReference type="PANTHER" id="PTHR48092">
    <property type="entry name" value="KNIRPS-RELATED PROTEIN-RELATED"/>
    <property type="match status" value="1"/>
</dbReference>
<dbReference type="OrthoDB" id="5850793at2759"/>
<dbReference type="Gene3D" id="3.30.50.10">
    <property type="entry name" value="Erythroid Transcription Factor GATA-1, subunit A"/>
    <property type="match status" value="1"/>
</dbReference>
<evidence type="ECO:0000256" key="6">
    <source>
        <dbReference type="ARBA" id="ARBA00023125"/>
    </source>
</evidence>
<feature type="compositionally biased region" description="Basic and acidic residues" evidence="10">
    <location>
        <begin position="373"/>
        <end position="401"/>
    </location>
</feature>